<keyword evidence="1" id="KW-0732">Signal</keyword>
<keyword evidence="3" id="KW-1185">Reference proteome</keyword>
<feature type="signal peptide" evidence="1">
    <location>
        <begin position="1"/>
        <end position="19"/>
    </location>
</feature>
<feature type="chain" id="PRO_5045386436" evidence="1">
    <location>
        <begin position="20"/>
        <end position="103"/>
    </location>
</feature>
<name>A0ABY6CZ59_9BACT</name>
<evidence type="ECO:0000313" key="2">
    <source>
        <dbReference type="EMBL" id="UXX79197.1"/>
    </source>
</evidence>
<organism evidence="2 3">
    <name type="scientific">Reichenbachiella carrageenanivorans</name>
    <dbReference type="NCBI Taxonomy" id="2979869"/>
    <lineage>
        <taxon>Bacteria</taxon>
        <taxon>Pseudomonadati</taxon>
        <taxon>Bacteroidota</taxon>
        <taxon>Cytophagia</taxon>
        <taxon>Cytophagales</taxon>
        <taxon>Reichenbachiellaceae</taxon>
        <taxon>Reichenbachiella</taxon>
    </lineage>
</organism>
<dbReference type="Gene3D" id="1.20.120.1490">
    <property type="match status" value="1"/>
</dbReference>
<gene>
    <name evidence="2" type="ORF">N7E81_17730</name>
</gene>
<protein>
    <submittedName>
        <fullName evidence="2">Conotoxin</fullName>
    </submittedName>
</protein>
<evidence type="ECO:0000256" key="1">
    <source>
        <dbReference type="SAM" id="SignalP"/>
    </source>
</evidence>
<sequence length="103" mass="11610">MKKIVMIIAVLGLTATAYAQGPGRQRPQRPNAEEMIAKATEDLNLTDEQVAQWEAIHKKYESSSKKDGRKAMGEELEATLTEEQLVVFKKMRENQKPPRGGRN</sequence>
<dbReference type="Proteomes" id="UP001062165">
    <property type="component" value="Chromosome"/>
</dbReference>
<evidence type="ECO:0000313" key="3">
    <source>
        <dbReference type="Proteomes" id="UP001062165"/>
    </source>
</evidence>
<dbReference type="Pfam" id="PF07813">
    <property type="entry name" value="LTXXQ"/>
    <property type="match status" value="1"/>
</dbReference>
<dbReference type="InterPro" id="IPR012899">
    <property type="entry name" value="LTXXQ"/>
</dbReference>
<proteinExistence type="predicted"/>
<dbReference type="EMBL" id="CP106735">
    <property type="protein sequence ID" value="UXX79197.1"/>
    <property type="molecule type" value="Genomic_DNA"/>
</dbReference>
<reference evidence="2" key="1">
    <citation type="submission" date="2022-10" db="EMBL/GenBank/DDBJ databases">
        <title>Comparative genomics and taxonomic characterization of three novel marine species of genus Reichenbachiella exhibiting antioxidant and polysaccharide degradation activities.</title>
        <authorList>
            <person name="Muhammad N."/>
            <person name="Lee Y.-J."/>
            <person name="Ko J."/>
            <person name="Kim S.-G."/>
        </authorList>
    </citation>
    <scope>NUCLEOTIDE SEQUENCE</scope>
    <source>
        <strain evidence="2">Wsw4-B4</strain>
    </source>
</reference>
<dbReference type="RefSeq" id="WP_263050940.1">
    <property type="nucleotide sequence ID" value="NZ_CP106735.1"/>
</dbReference>
<accession>A0ABY6CZ59</accession>